<comment type="caution">
    <text evidence="2">The sequence shown here is derived from an EMBL/GenBank/DDBJ whole genome shotgun (WGS) entry which is preliminary data.</text>
</comment>
<protein>
    <submittedName>
        <fullName evidence="2">DUF2497 domain-containing protein</fullName>
    </submittedName>
</protein>
<sequence length="205" mass="22053">MANPQSEPTMDEILASIRRIISEEDEAPEAKSPPSLEPLTLDESSSVSIDDDMIGGAKVEAGTPEPQDDPAPVEVAAPEPTVTPEPVSQSADPLDELAETAKPKAPVEQPKNTIDFDAISDRAAKAATESLAAQTLVSDGAAKKVSDAFGALHENVRVSNAGGQTIEDIVEAMLRPMIQQWLDQNLPRIVEEKVEEEVRRIARRR</sequence>
<organism evidence="2 3">
    <name type="scientific">Parvularcula marina</name>
    <dbReference type="NCBI Taxonomy" id="2292771"/>
    <lineage>
        <taxon>Bacteria</taxon>
        <taxon>Pseudomonadati</taxon>
        <taxon>Pseudomonadota</taxon>
        <taxon>Alphaproteobacteria</taxon>
        <taxon>Parvularculales</taxon>
        <taxon>Parvularculaceae</taxon>
        <taxon>Parvularcula</taxon>
    </lineage>
</organism>
<dbReference type="InParanoid" id="A0A371RGZ6"/>
<name>A0A371RGZ6_9PROT</name>
<evidence type="ECO:0000256" key="1">
    <source>
        <dbReference type="SAM" id="MobiDB-lite"/>
    </source>
</evidence>
<dbReference type="Pfam" id="PF10691">
    <property type="entry name" value="DUF2497"/>
    <property type="match status" value="1"/>
</dbReference>
<keyword evidence="3" id="KW-1185">Reference proteome</keyword>
<accession>A0A371RGZ6</accession>
<evidence type="ECO:0000313" key="3">
    <source>
        <dbReference type="Proteomes" id="UP000264589"/>
    </source>
</evidence>
<proteinExistence type="predicted"/>
<evidence type="ECO:0000313" key="2">
    <source>
        <dbReference type="EMBL" id="RFB04702.1"/>
    </source>
</evidence>
<feature type="region of interest" description="Disordered" evidence="1">
    <location>
        <begin position="20"/>
        <end position="111"/>
    </location>
</feature>
<reference evidence="2 3" key="1">
    <citation type="submission" date="2018-08" db="EMBL/GenBank/DDBJ databases">
        <title>Parvularcula sp. SM1705, isolated from surface water of the South Sea China.</title>
        <authorList>
            <person name="Sun L."/>
        </authorList>
    </citation>
    <scope>NUCLEOTIDE SEQUENCE [LARGE SCALE GENOMIC DNA]</scope>
    <source>
        <strain evidence="2 3">SM1705</strain>
    </source>
</reference>
<dbReference type="AlphaFoldDB" id="A0A371RGZ6"/>
<dbReference type="EMBL" id="QUQO01000001">
    <property type="protein sequence ID" value="RFB04702.1"/>
    <property type="molecule type" value="Genomic_DNA"/>
</dbReference>
<feature type="compositionally biased region" description="Low complexity" evidence="1">
    <location>
        <begin position="70"/>
        <end position="87"/>
    </location>
</feature>
<dbReference type="Proteomes" id="UP000264589">
    <property type="component" value="Unassembled WGS sequence"/>
</dbReference>
<gene>
    <name evidence="2" type="ORF">DX908_05060</name>
</gene>
<dbReference type="InterPro" id="IPR019632">
    <property type="entry name" value="DUF2497"/>
</dbReference>